<gene>
    <name evidence="2" type="ordered locus">RHA1_ro02044</name>
</gene>
<dbReference type="KEGG" id="rha:RHA1_ro02044"/>
<protein>
    <submittedName>
        <fullName evidence="2">Uncharacterized protein</fullName>
    </submittedName>
</protein>
<organism evidence="2 3">
    <name type="scientific">Rhodococcus jostii (strain RHA1)</name>
    <dbReference type="NCBI Taxonomy" id="101510"/>
    <lineage>
        <taxon>Bacteria</taxon>
        <taxon>Bacillati</taxon>
        <taxon>Actinomycetota</taxon>
        <taxon>Actinomycetes</taxon>
        <taxon>Mycobacteriales</taxon>
        <taxon>Nocardiaceae</taxon>
        <taxon>Rhodococcus</taxon>
    </lineage>
</organism>
<name>Q0SF35_RHOJR</name>
<dbReference type="AlphaFoldDB" id="Q0SF35"/>
<feature type="compositionally biased region" description="Basic and acidic residues" evidence="1">
    <location>
        <begin position="20"/>
        <end position="39"/>
    </location>
</feature>
<dbReference type="HOGENOM" id="CLU_2495819_0_0_11"/>
<dbReference type="EMBL" id="CP000431">
    <property type="protein sequence ID" value="ABG93851.1"/>
    <property type="molecule type" value="Genomic_DNA"/>
</dbReference>
<proteinExistence type="predicted"/>
<evidence type="ECO:0000313" key="3">
    <source>
        <dbReference type="Proteomes" id="UP000008710"/>
    </source>
</evidence>
<accession>Q0SF35</accession>
<reference evidence="3" key="1">
    <citation type="journal article" date="2006" name="Proc. Natl. Acad. Sci. U.S.A.">
        <title>The complete genome of Rhodococcus sp. RHA1 provides insights into a catabolic powerhouse.</title>
        <authorList>
            <person name="McLeod M.P."/>
            <person name="Warren R.L."/>
            <person name="Hsiao W.W.L."/>
            <person name="Araki N."/>
            <person name="Myhre M."/>
            <person name="Fernandes C."/>
            <person name="Miyazawa D."/>
            <person name="Wong W."/>
            <person name="Lillquist A.L."/>
            <person name="Wang D."/>
            <person name="Dosanjh M."/>
            <person name="Hara H."/>
            <person name="Petrescu A."/>
            <person name="Morin R.D."/>
            <person name="Yang G."/>
            <person name="Stott J.M."/>
            <person name="Schein J.E."/>
            <person name="Shin H."/>
            <person name="Smailus D."/>
            <person name="Siddiqui A.S."/>
            <person name="Marra M.A."/>
            <person name="Jones S.J.M."/>
            <person name="Holt R."/>
            <person name="Brinkman F.S.L."/>
            <person name="Miyauchi K."/>
            <person name="Fukuda M."/>
            <person name="Davies J.E."/>
            <person name="Mohn W.W."/>
            <person name="Eltis L.D."/>
        </authorList>
    </citation>
    <scope>NUCLEOTIDE SEQUENCE [LARGE SCALE GENOMIC DNA]</scope>
    <source>
        <strain evidence="3">RHA1</strain>
    </source>
</reference>
<evidence type="ECO:0000256" key="1">
    <source>
        <dbReference type="SAM" id="MobiDB-lite"/>
    </source>
</evidence>
<dbReference type="Proteomes" id="UP000008710">
    <property type="component" value="Chromosome"/>
</dbReference>
<feature type="region of interest" description="Disordered" evidence="1">
    <location>
        <begin position="1"/>
        <end position="60"/>
    </location>
</feature>
<sequence>MRSGIEWPLVTGGPPTLSERQSHEQSTHDHDDEAGRDRQWISAQKPGLKPMADPGGQISRSHDYLPSVFDLVQRMLSVHRRREPIR</sequence>
<evidence type="ECO:0000313" key="2">
    <source>
        <dbReference type="EMBL" id="ABG93851.1"/>
    </source>
</evidence>